<keyword evidence="2" id="KW-0614">Plasmid</keyword>
<feature type="transmembrane region" description="Helical" evidence="1">
    <location>
        <begin position="75"/>
        <end position="94"/>
    </location>
</feature>
<feature type="transmembrane region" description="Helical" evidence="1">
    <location>
        <begin position="17"/>
        <end position="35"/>
    </location>
</feature>
<evidence type="ECO:0000313" key="2">
    <source>
        <dbReference type="EMBL" id="QDY44397.1"/>
    </source>
</evidence>
<dbReference type="EMBL" id="CP032704">
    <property type="protein sequence ID" value="QDY44397.1"/>
    <property type="molecule type" value="Genomic_DNA"/>
</dbReference>
<keyword evidence="3" id="KW-1185">Reference proteome</keyword>
<dbReference type="AlphaFoldDB" id="A0A518XJP1"/>
<reference evidence="2 3" key="1">
    <citation type="submission" date="2018-10" db="EMBL/GenBank/DDBJ databases">
        <title>Genome Sequencing of Pantoea dispersa DSM 32899.</title>
        <authorList>
            <person name="Nawrath M."/>
            <person name="Ottenheim C."/>
            <person name="Wilm A."/>
            <person name="Zimmermann W."/>
            <person name="Wu J.C."/>
        </authorList>
    </citation>
    <scope>NUCLEOTIDE SEQUENCE [LARGE SCALE GENOMIC DNA]</scope>
    <source>
        <strain evidence="2 3">DSM 32899</strain>
        <plasmid evidence="2 3">unnamed2</plasmid>
    </source>
</reference>
<protein>
    <submittedName>
        <fullName evidence="2">Uncharacterized protein</fullName>
    </submittedName>
</protein>
<name>A0A518XJP1_9GAMM</name>
<feature type="transmembrane region" description="Helical" evidence="1">
    <location>
        <begin position="114"/>
        <end position="131"/>
    </location>
</feature>
<organism evidence="2 3">
    <name type="scientific">Candidatus Pantoea soli</name>
    <dbReference type="NCBI Taxonomy" id="3098669"/>
    <lineage>
        <taxon>Bacteria</taxon>
        <taxon>Pseudomonadati</taxon>
        <taxon>Pseudomonadota</taxon>
        <taxon>Gammaproteobacteria</taxon>
        <taxon>Enterobacterales</taxon>
        <taxon>Erwiniaceae</taxon>
        <taxon>Pantoea</taxon>
    </lineage>
</organism>
<evidence type="ECO:0000256" key="1">
    <source>
        <dbReference type="SAM" id="Phobius"/>
    </source>
</evidence>
<proteinExistence type="predicted"/>
<feature type="transmembrane region" description="Helical" evidence="1">
    <location>
        <begin position="41"/>
        <end position="63"/>
    </location>
</feature>
<dbReference type="KEGG" id="pdis:D8B20_20990"/>
<feature type="transmembrane region" description="Helical" evidence="1">
    <location>
        <begin position="143"/>
        <end position="164"/>
    </location>
</feature>
<evidence type="ECO:0000313" key="3">
    <source>
        <dbReference type="Proteomes" id="UP000319411"/>
    </source>
</evidence>
<accession>A0A518XJP1</accession>
<geneLocation type="plasmid" evidence="2 3">
    <name>unnamed2</name>
</geneLocation>
<keyword evidence="1" id="KW-0472">Membrane</keyword>
<keyword evidence="1" id="KW-0812">Transmembrane</keyword>
<dbReference type="Proteomes" id="UP000319411">
    <property type="component" value="Plasmid unnamed2"/>
</dbReference>
<gene>
    <name evidence="2" type="ORF">D8B20_20990</name>
</gene>
<keyword evidence="1" id="KW-1133">Transmembrane helix</keyword>
<sequence length="259" mass="29030">MCLLYFLTKNRKVLRDGISVSLIFFMVTFFTLSLSSDARELYALPLLLPLSVIAAAAVPISVIPSFSSFLKGLSFSLILLLIFIGLLVNLPFAFSPLREFVNSFVPGYNPDINPLLVIISLAAPLAVLIVIMKTDSSKTPTVFYFSCLMTIIWSIIMTLGLPLIDYSKRYSDVFSQIQMIVPKGECVISQGLGEPQRAMLHYYTGIKTSRVENGSLNESCHYLLRQGKTTTEKKSFHDLIWSGSRPGEEDEFYEVFKTH</sequence>